<protein>
    <recommendedName>
        <fullName evidence="9">4-hydroxy-4-methyl-2-oxoglutarate aldolase</fullName>
        <shortName evidence="9">HMG aldolase</shortName>
        <ecNumber evidence="9">4.1.1.112</ecNumber>
        <ecNumber evidence="9">4.1.3.17</ecNumber>
    </recommendedName>
    <alternativeName>
        <fullName evidence="9">Oxaloacetate decarboxylase</fullName>
    </alternativeName>
</protein>
<dbReference type="Pfam" id="PF03737">
    <property type="entry name" value="RraA-like"/>
    <property type="match status" value="1"/>
</dbReference>
<organism evidence="10">
    <name type="scientific">Ditylum brightwellii</name>
    <dbReference type="NCBI Taxonomy" id="49249"/>
    <lineage>
        <taxon>Eukaryota</taxon>
        <taxon>Sar</taxon>
        <taxon>Stramenopiles</taxon>
        <taxon>Ochrophyta</taxon>
        <taxon>Bacillariophyta</taxon>
        <taxon>Mediophyceae</taxon>
        <taxon>Lithodesmiophycidae</taxon>
        <taxon>Lithodesmiales</taxon>
        <taxon>Lithodesmiaceae</taxon>
        <taxon>Ditylum</taxon>
    </lineage>
</organism>
<comment type="catalytic activity">
    <reaction evidence="1 9">
        <text>4-hydroxy-4-methyl-2-oxoglutarate = 2 pyruvate</text>
        <dbReference type="Rhea" id="RHEA:22748"/>
        <dbReference type="ChEBI" id="CHEBI:15361"/>
        <dbReference type="ChEBI" id="CHEBI:58276"/>
        <dbReference type="EC" id="4.1.3.17"/>
    </reaction>
</comment>
<keyword evidence="8" id="KW-0460">Magnesium</keyword>
<comment type="subunit">
    <text evidence="3 9">Homotrimer.</text>
</comment>
<evidence type="ECO:0000256" key="9">
    <source>
        <dbReference type="RuleBase" id="RU004338"/>
    </source>
</evidence>
<dbReference type="InterPro" id="IPR005493">
    <property type="entry name" value="RraA/RraA-like"/>
</dbReference>
<dbReference type="CDD" id="cd16841">
    <property type="entry name" value="RraA_family"/>
    <property type="match status" value="1"/>
</dbReference>
<proteinExistence type="inferred from homology"/>
<dbReference type="GO" id="GO:0008948">
    <property type="term" value="F:oxaloacetate decarboxylase activity"/>
    <property type="evidence" value="ECO:0007669"/>
    <property type="project" value="UniProtKB-EC"/>
</dbReference>
<keyword evidence="5 9" id="KW-0456">Lyase</keyword>
<comment type="catalytic activity">
    <reaction evidence="7 9">
        <text>oxaloacetate + H(+) = pyruvate + CO2</text>
        <dbReference type="Rhea" id="RHEA:15641"/>
        <dbReference type="ChEBI" id="CHEBI:15361"/>
        <dbReference type="ChEBI" id="CHEBI:15378"/>
        <dbReference type="ChEBI" id="CHEBI:16452"/>
        <dbReference type="ChEBI" id="CHEBI:16526"/>
        <dbReference type="EC" id="4.1.1.112"/>
    </reaction>
</comment>
<dbReference type="NCBIfam" id="TIGR01935">
    <property type="entry name" value="NOT-MenG"/>
    <property type="match status" value="1"/>
</dbReference>
<comment type="function">
    <text evidence="6 9">Catalyzes the aldol cleavage of 4-hydroxy-4-methyl-2-oxoglutarate (HMG) into 2 molecules of pyruvate. Also contains a secondary oxaloacetate (OAA) decarboxylase activity due to the common pyruvate enolate transition state formed following C-C bond cleavage in the retro-aldol and decarboxylation reactions.</text>
</comment>
<dbReference type="PANTHER" id="PTHR33254">
    <property type="entry name" value="4-HYDROXY-4-METHYL-2-OXOGLUTARATE ALDOLASE 3-RELATED"/>
    <property type="match status" value="1"/>
</dbReference>
<evidence type="ECO:0000256" key="2">
    <source>
        <dbReference type="ARBA" id="ARBA00008621"/>
    </source>
</evidence>
<comment type="cofactor">
    <cofactor evidence="8">
        <name>Mg(2+)</name>
        <dbReference type="ChEBI" id="CHEBI:18420"/>
    </cofactor>
</comment>
<dbReference type="SUPFAM" id="SSF89562">
    <property type="entry name" value="RraA-like"/>
    <property type="match status" value="1"/>
</dbReference>
<name>A0A7S4UVD1_9STRA</name>
<dbReference type="InterPro" id="IPR036704">
    <property type="entry name" value="RraA/RraA-like_sf"/>
</dbReference>
<keyword evidence="4 8" id="KW-0479">Metal-binding</keyword>
<feature type="binding site" evidence="8">
    <location>
        <position position="202"/>
    </location>
    <ligand>
        <name>Mg(2+)</name>
        <dbReference type="ChEBI" id="CHEBI:18420"/>
    </ligand>
</feature>
<feature type="binding site" evidence="8">
    <location>
        <begin position="179"/>
        <end position="182"/>
    </location>
    <ligand>
        <name>substrate</name>
    </ligand>
</feature>
<dbReference type="GO" id="GO:0047443">
    <property type="term" value="F:4-hydroxy-4-methyl-2-oxoglutarate aldolase activity"/>
    <property type="evidence" value="ECO:0007669"/>
    <property type="project" value="UniProtKB-EC"/>
</dbReference>
<accession>A0A7S4UVD1</accession>
<dbReference type="NCBIfam" id="NF006875">
    <property type="entry name" value="PRK09372.1"/>
    <property type="match status" value="1"/>
</dbReference>
<dbReference type="AlphaFoldDB" id="A0A7S4UVD1"/>
<dbReference type="GO" id="GO:0046872">
    <property type="term" value="F:metal ion binding"/>
    <property type="evidence" value="ECO:0007669"/>
    <property type="project" value="UniProtKB-KW"/>
</dbReference>
<dbReference type="PANTHER" id="PTHR33254:SF4">
    <property type="entry name" value="4-HYDROXY-4-METHYL-2-OXOGLUTARATE ALDOLASE 3-RELATED"/>
    <property type="match status" value="1"/>
</dbReference>
<dbReference type="InterPro" id="IPR010203">
    <property type="entry name" value="RraA"/>
</dbReference>
<sequence>MRFIYNRTATSTLLKISQTISYHHHPSLSRLVAIQKAHHHSCSTTNTTILRHRLCEKNHHLTSFLNHAYITVTLEPTLSSFTMLQTYRNNSTSSSSSPPPIIATADLCDDFITSPDRLSVVNPSPRFYNYGRITSFFGKIYTIRCFESNPLVRKTLSQPGNGQVLVVDGGASQRVAILGDELAKLAHDNNWAGVIINGCIRDSKAIGMMDVGVKALGTHPLKSIKNHEGEGGVIVSFSGVEFVHGHWLYSDEDGIIVSKVQLHTSS</sequence>
<dbReference type="EC" id="4.1.1.112" evidence="9"/>
<comment type="similarity">
    <text evidence="2 9">Belongs to the class II aldolase/RraA-like family.</text>
</comment>
<dbReference type="EC" id="4.1.3.17" evidence="9"/>
<evidence type="ECO:0000256" key="5">
    <source>
        <dbReference type="ARBA" id="ARBA00023239"/>
    </source>
</evidence>
<dbReference type="GO" id="GO:0008428">
    <property type="term" value="F:ribonuclease inhibitor activity"/>
    <property type="evidence" value="ECO:0007669"/>
    <property type="project" value="InterPro"/>
</dbReference>
<evidence type="ECO:0000256" key="8">
    <source>
        <dbReference type="PIRSR" id="PIRSR605493-1"/>
    </source>
</evidence>
<evidence type="ECO:0000256" key="7">
    <source>
        <dbReference type="ARBA" id="ARBA00047973"/>
    </source>
</evidence>
<evidence type="ECO:0000313" key="10">
    <source>
        <dbReference type="EMBL" id="CAE4591811.1"/>
    </source>
</evidence>
<feature type="binding site" evidence="8">
    <location>
        <position position="201"/>
    </location>
    <ligand>
        <name>substrate</name>
    </ligand>
</feature>
<dbReference type="Gene3D" id="3.50.30.40">
    <property type="entry name" value="Ribonuclease E inhibitor RraA/RraA-like"/>
    <property type="match status" value="1"/>
</dbReference>
<evidence type="ECO:0000256" key="6">
    <source>
        <dbReference type="ARBA" id="ARBA00025046"/>
    </source>
</evidence>
<evidence type="ECO:0000256" key="3">
    <source>
        <dbReference type="ARBA" id="ARBA00011233"/>
    </source>
</evidence>
<gene>
    <name evidence="10" type="ORF">DBRI00130_LOCUS6873</name>
</gene>
<reference evidence="10" key="1">
    <citation type="submission" date="2021-01" db="EMBL/GenBank/DDBJ databases">
        <authorList>
            <person name="Corre E."/>
            <person name="Pelletier E."/>
            <person name="Niang G."/>
            <person name="Scheremetjew M."/>
            <person name="Finn R."/>
            <person name="Kale V."/>
            <person name="Holt S."/>
            <person name="Cochrane G."/>
            <person name="Meng A."/>
            <person name="Brown T."/>
            <person name="Cohen L."/>
        </authorList>
    </citation>
    <scope>NUCLEOTIDE SEQUENCE</scope>
    <source>
        <strain evidence="10">GSO104</strain>
    </source>
</reference>
<evidence type="ECO:0000256" key="4">
    <source>
        <dbReference type="ARBA" id="ARBA00022723"/>
    </source>
</evidence>
<dbReference type="GO" id="GO:0051252">
    <property type="term" value="P:regulation of RNA metabolic process"/>
    <property type="evidence" value="ECO:0007669"/>
    <property type="project" value="InterPro"/>
</dbReference>
<evidence type="ECO:0000256" key="1">
    <source>
        <dbReference type="ARBA" id="ARBA00001342"/>
    </source>
</evidence>
<dbReference type="EMBL" id="HBNS01008474">
    <property type="protein sequence ID" value="CAE4591811.1"/>
    <property type="molecule type" value="Transcribed_RNA"/>
</dbReference>
<comment type="cofactor">
    <cofactor evidence="9">
        <name>a divalent metal cation</name>
        <dbReference type="ChEBI" id="CHEBI:60240"/>
    </cofactor>
</comment>